<dbReference type="PANTHER" id="PTHR21272:SF3">
    <property type="entry name" value="CATABOLIC 3-DEHYDROQUINASE"/>
    <property type="match status" value="1"/>
</dbReference>
<feature type="binding site" evidence="8">
    <location>
        <position position="88"/>
    </location>
    <ligand>
        <name>substrate</name>
    </ligand>
</feature>
<evidence type="ECO:0000256" key="4">
    <source>
        <dbReference type="ARBA" id="ARBA00011193"/>
    </source>
</evidence>
<dbReference type="NCBIfam" id="TIGR01088">
    <property type="entry name" value="aroQ"/>
    <property type="match status" value="1"/>
</dbReference>
<evidence type="ECO:0000256" key="8">
    <source>
        <dbReference type="HAMAP-Rule" id="MF_00169"/>
    </source>
</evidence>
<keyword evidence="8" id="KW-0028">Amino-acid biosynthesis</keyword>
<dbReference type="Gene3D" id="3.40.50.9100">
    <property type="entry name" value="Dehydroquinase, class II"/>
    <property type="match status" value="1"/>
</dbReference>
<dbReference type="NCBIfam" id="NF003807">
    <property type="entry name" value="PRK05395.1-4"/>
    <property type="match status" value="1"/>
</dbReference>
<keyword evidence="7 8" id="KW-0456">Lyase</keyword>
<keyword evidence="12" id="KW-1185">Reference proteome</keyword>
<evidence type="ECO:0000256" key="1">
    <source>
        <dbReference type="ARBA" id="ARBA00001864"/>
    </source>
</evidence>
<dbReference type="GO" id="GO:0009073">
    <property type="term" value="P:aromatic amino acid family biosynthetic process"/>
    <property type="evidence" value="ECO:0007669"/>
    <property type="project" value="UniProtKB-KW"/>
</dbReference>
<comment type="pathway">
    <text evidence="2 8">Metabolic intermediate biosynthesis; chorismate biosynthesis; chorismate from D-erythrose 4-phosphate and phosphoenolpyruvate: step 3/7.</text>
</comment>
<dbReference type="AlphaFoldDB" id="A0A926DWS1"/>
<dbReference type="GO" id="GO:0009423">
    <property type="term" value="P:chorismate biosynthetic process"/>
    <property type="evidence" value="ECO:0007669"/>
    <property type="project" value="UniProtKB-UniRule"/>
</dbReference>
<sequence>MKKRLLVIHGPNINLTGLRETGIYGKETLEDINAEILSHAAAAGFECEIYQSNHEGDIIDRLHAARTEFDGVVLNAGAYTHYSYAIRDAITTILIPVIEVHFSNIHARDEFRHTSVLAPVCAGQICGFGKYSYLLAIDGMKNLV</sequence>
<feature type="active site" description="Proton acceptor" evidence="8 9">
    <location>
        <position position="24"/>
    </location>
</feature>
<feature type="site" description="Transition state stabilizer" evidence="8 10">
    <location>
        <position position="19"/>
    </location>
</feature>
<evidence type="ECO:0000256" key="2">
    <source>
        <dbReference type="ARBA" id="ARBA00004902"/>
    </source>
</evidence>
<dbReference type="RefSeq" id="WP_249281669.1">
    <property type="nucleotide sequence ID" value="NZ_JACRST010000001.1"/>
</dbReference>
<evidence type="ECO:0000256" key="9">
    <source>
        <dbReference type="PIRSR" id="PIRSR001399-1"/>
    </source>
</evidence>
<dbReference type="Proteomes" id="UP000653127">
    <property type="component" value="Unassembled WGS sequence"/>
</dbReference>
<evidence type="ECO:0000256" key="7">
    <source>
        <dbReference type="ARBA" id="ARBA00023239"/>
    </source>
</evidence>
<dbReference type="PIRSF" id="PIRSF001399">
    <property type="entry name" value="DHquinase_II"/>
    <property type="match status" value="1"/>
</dbReference>
<dbReference type="NCBIfam" id="NF003806">
    <property type="entry name" value="PRK05395.1-3"/>
    <property type="match status" value="1"/>
</dbReference>
<dbReference type="EMBL" id="JACRST010000001">
    <property type="protein sequence ID" value="MBC8545516.1"/>
    <property type="molecule type" value="Genomic_DNA"/>
</dbReference>
<comment type="caution">
    <text evidence="8">Lacks conserved residue(s) required for the propagation of feature annotation.</text>
</comment>
<dbReference type="GO" id="GO:0008652">
    <property type="term" value="P:amino acid biosynthetic process"/>
    <property type="evidence" value="ECO:0007669"/>
    <property type="project" value="UniProtKB-KW"/>
</dbReference>
<reference evidence="11" key="1">
    <citation type="submission" date="2020-08" db="EMBL/GenBank/DDBJ databases">
        <title>Genome public.</title>
        <authorList>
            <person name="Liu C."/>
            <person name="Sun Q."/>
        </authorList>
    </citation>
    <scope>NUCLEOTIDE SEQUENCE</scope>
    <source>
        <strain evidence="11">NSJ-31</strain>
    </source>
</reference>
<comment type="function">
    <text evidence="8">Catalyzes a trans-dehydration via an enolate intermediate.</text>
</comment>
<dbReference type="NCBIfam" id="NF003805">
    <property type="entry name" value="PRK05395.1-2"/>
    <property type="match status" value="1"/>
</dbReference>
<evidence type="ECO:0000256" key="3">
    <source>
        <dbReference type="ARBA" id="ARBA00011037"/>
    </source>
</evidence>
<keyword evidence="6 8" id="KW-0057">Aromatic amino acid biosynthesis</keyword>
<dbReference type="GO" id="GO:0003855">
    <property type="term" value="F:3-dehydroquinate dehydratase activity"/>
    <property type="evidence" value="ECO:0007669"/>
    <property type="project" value="UniProtKB-UniRule"/>
</dbReference>
<dbReference type="SUPFAM" id="SSF52304">
    <property type="entry name" value="Type II 3-dehydroquinate dehydratase"/>
    <property type="match status" value="1"/>
</dbReference>
<feature type="binding site" evidence="8">
    <location>
        <position position="112"/>
    </location>
    <ligand>
        <name>substrate</name>
    </ligand>
</feature>
<evidence type="ECO:0000313" key="11">
    <source>
        <dbReference type="EMBL" id="MBC8545516.1"/>
    </source>
</evidence>
<dbReference type="InterPro" id="IPR001874">
    <property type="entry name" value="DHquinase_II"/>
</dbReference>
<feature type="active site" description="Proton donor" evidence="8 9">
    <location>
        <position position="101"/>
    </location>
</feature>
<dbReference type="EC" id="4.2.1.10" evidence="5 8"/>
<dbReference type="Pfam" id="PF01220">
    <property type="entry name" value="DHquinase_II"/>
    <property type="match status" value="1"/>
</dbReference>
<comment type="similarity">
    <text evidence="3 8">Belongs to the type-II 3-dehydroquinase family.</text>
</comment>
<feature type="binding site" evidence="8">
    <location>
        <position position="81"/>
    </location>
    <ligand>
        <name>substrate</name>
    </ligand>
</feature>
<comment type="catalytic activity">
    <reaction evidence="1 8">
        <text>3-dehydroquinate = 3-dehydroshikimate + H2O</text>
        <dbReference type="Rhea" id="RHEA:21096"/>
        <dbReference type="ChEBI" id="CHEBI:15377"/>
        <dbReference type="ChEBI" id="CHEBI:16630"/>
        <dbReference type="ChEBI" id="CHEBI:32364"/>
        <dbReference type="EC" id="4.2.1.10"/>
    </reaction>
</comment>
<gene>
    <name evidence="8 11" type="primary">aroQ</name>
    <name evidence="11" type="ORF">H8711_01010</name>
</gene>
<accession>A0A926DWS1</accession>
<evidence type="ECO:0000313" key="12">
    <source>
        <dbReference type="Proteomes" id="UP000653127"/>
    </source>
</evidence>
<evidence type="ECO:0000256" key="10">
    <source>
        <dbReference type="PIRSR" id="PIRSR001399-3"/>
    </source>
</evidence>
<comment type="caution">
    <text evidence="11">The sequence shown here is derived from an EMBL/GenBank/DDBJ whole genome shotgun (WGS) entry which is preliminary data.</text>
</comment>
<name>A0A926DWS1_9FIRM</name>
<feature type="binding site" evidence="8">
    <location>
        <position position="75"/>
    </location>
    <ligand>
        <name>substrate</name>
    </ligand>
</feature>
<dbReference type="PANTHER" id="PTHR21272">
    <property type="entry name" value="CATABOLIC 3-DEHYDROQUINASE"/>
    <property type="match status" value="1"/>
</dbReference>
<comment type="subunit">
    <text evidence="4 8">Homododecamer.</text>
</comment>
<organism evidence="11 12">
    <name type="scientific">Ligaoa zhengdingensis</name>
    <dbReference type="NCBI Taxonomy" id="2763658"/>
    <lineage>
        <taxon>Bacteria</taxon>
        <taxon>Bacillati</taxon>
        <taxon>Bacillota</taxon>
        <taxon>Clostridia</taxon>
        <taxon>Eubacteriales</taxon>
        <taxon>Oscillospiraceae</taxon>
        <taxon>Ligaoa</taxon>
    </lineage>
</organism>
<evidence type="ECO:0000256" key="6">
    <source>
        <dbReference type="ARBA" id="ARBA00023141"/>
    </source>
</evidence>
<protein>
    <recommendedName>
        <fullName evidence="5 8">3-dehydroquinate dehydratase</fullName>
        <shortName evidence="8">3-dehydroquinase</shortName>
        <ecNumber evidence="5 8">4.2.1.10</ecNumber>
    </recommendedName>
    <alternativeName>
        <fullName evidence="8">Type II DHQase</fullName>
    </alternativeName>
</protein>
<dbReference type="InterPro" id="IPR018509">
    <property type="entry name" value="DHquinase_II_CS"/>
</dbReference>
<evidence type="ECO:0000256" key="5">
    <source>
        <dbReference type="ARBA" id="ARBA00012060"/>
    </source>
</evidence>
<dbReference type="HAMAP" id="MF_00169">
    <property type="entry name" value="AroQ"/>
    <property type="match status" value="1"/>
</dbReference>
<dbReference type="InterPro" id="IPR036441">
    <property type="entry name" value="DHquinase_II_sf"/>
</dbReference>
<proteinExistence type="inferred from homology"/>
<dbReference type="CDD" id="cd00466">
    <property type="entry name" value="DHQase_II"/>
    <property type="match status" value="1"/>
</dbReference>
<dbReference type="PROSITE" id="PS01029">
    <property type="entry name" value="DEHYDROQUINASE_II"/>
    <property type="match status" value="1"/>
</dbReference>
<dbReference type="GO" id="GO:0019631">
    <property type="term" value="P:quinate catabolic process"/>
    <property type="evidence" value="ECO:0007669"/>
    <property type="project" value="TreeGrafter"/>
</dbReference>